<feature type="coiled-coil region" evidence="1">
    <location>
        <begin position="211"/>
        <end position="245"/>
    </location>
</feature>
<name>A0A7S3WYI0_EMIHU</name>
<feature type="compositionally biased region" description="Basic and acidic residues" evidence="2">
    <location>
        <begin position="552"/>
        <end position="561"/>
    </location>
</feature>
<feature type="compositionally biased region" description="Polar residues" evidence="2">
    <location>
        <begin position="537"/>
        <end position="551"/>
    </location>
</feature>
<feature type="region of interest" description="Disordered" evidence="2">
    <location>
        <begin position="486"/>
        <end position="593"/>
    </location>
</feature>
<sequence>MVAQRGSAQREPLSRPSTLAGQGASKRKTPTGLALSTGVTRRGPKLFGGGADLGASVGSSSSSKRSNRGSSKPQPSPVALKTDQVELYNSKIYDEELVDQQLGDRIKALQEQLGKVRSSDGSGAVELKLLAMVQSRSHQVAARANETAANNQLLKDEVQRMRNENSLRRRAAENMRERIAFLGKEVPKLIEATSHDLHEVDRQAARKATATQEAKALLSHQERELSRLANDLAEADERISSIELAHHFAEESRRQQEYRAGKELRTGAESQAHQLEYLSWQAGWWEGEFGRLGEVTSQALGAEAEPGAVQRVTERILEMRQQNDSLMTYLQQLDSEASELAASNAVLAASHATLRERSVHLAEPPPREDADAGTQRAGGGDIDDYGQRAEALELWLASAAAPAASILRHLEPLDAPLAAAGAKGAMAAGSITEQCALLLPALSAAASGEGEGWRKVEAVDEALVQLRKVVARLHSASKLLVLRREEAPPNPVSPGSTTAVVAGDDPEEEEGEGGPRLPTPRASSLLLTDWSEAASRPGTTSGETVFSTFRNLQHEHAKRQQEAQLDQALARNQRRKNGSLFRALRGASGGGRR</sequence>
<feature type="region of interest" description="Disordered" evidence="2">
    <location>
        <begin position="1"/>
        <end position="80"/>
    </location>
</feature>
<protein>
    <submittedName>
        <fullName evidence="3">Uncharacterized protein</fullName>
    </submittedName>
</protein>
<keyword evidence="1" id="KW-0175">Coiled coil</keyword>
<feature type="compositionally biased region" description="Basic and acidic residues" evidence="2">
    <location>
        <begin position="359"/>
        <end position="370"/>
    </location>
</feature>
<feature type="region of interest" description="Disordered" evidence="2">
    <location>
        <begin position="359"/>
        <end position="381"/>
    </location>
</feature>
<evidence type="ECO:0000313" key="3">
    <source>
        <dbReference type="EMBL" id="CAE0584545.1"/>
    </source>
</evidence>
<feature type="compositionally biased region" description="Low complexity" evidence="2">
    <location>
        <begin position="53"/>
        <end position="71"/>
    </location>
</feature>
<evidence type="ECO:0000256" key="1">
    <source>
        <dbReference type="SAM" id="Coils"/>
    </source>
</evidence>
<evidence type="ECO:0000256" key="2">
    <source>
        <dbReference type="SAM" id="MobiDB-lite"/>
    </source>
</evidence>
<dbReference type="AlphaFoldDB" id="A0A7S3WYI0"/>
<accession>A0A7S3WYI0</accession>
<organism evidence="3">
    <name type="scientific">Emiliania huxleyi</name>
    <name type="common">Coccolithophore</name>
    <name type="synonym">Pontosphaera huxleyi</name>
    <dbReference type="NCBI Taxonomy" id="2903"/>
    <lineage>
        <taxon>Eukaryota</taxon>
        <taxon>Haptista</taxon>
        <taxon>Haptophyta</taxon>
        <taxon>Prymnesiophyceae</taxon>
        <taxon>Isochrysidales</taxon>
        <taxon>Noelaerhabdaceae</taxon>
        <taxon>Emiliania</taxon>
    </lineage>
</organism>
<dbReference type="EMBL" id="HBIR01049450">
    <property type="protein sequence ID" value="CAE0584545.1"/>
    <property type="molecule type" value="Transcribed_RNA"/>
</dbReference>
<gene>
    <name evidence="3" type="ORF">EHUX00137_LOCUS38596</name>
</gene>
<reference evidence="3" key="1">
    <citation type="submission" date="2021-01" db="EMBL/GenBank/DDBJ databases">
        <authorList>
            <person name="Corre E."/>
            <person name="Pelletier E."/>
            <person name="Niang G."/>
            <person name="Scheremetjew M."/>
            <person name="Finn R."/>
            <person name="Kale V."/>
            <person name="Holt S."/>
            <person name="Cochrane G."/>
            <person name="Meng A."/>
            <person name="Brown T."/>
            <person name="Cohen L."/>
        </authorList>
    </citation>
    <scope>NUCLEOTIDE SEQUENCE</scope>
    <source>
        <strain evidence="3">379</strain>
    </source>
</reference>
<proteinExistence type="predicted"/>